<evidence type="ECO:0000313" key="8">
    <source>
        <dbReference type="Proteomes" id="UP001230504"/>
    </source>
</evidence>
<evidence type="ECO:0000256" key="1">
    <source>
        <dbReference type="ARBA" id="ARBA00011079"/>
    </source>
</evidence>
<evidence type="ECO:0000256" key="4">
    <source>
        <dbReference type="ARBA" id="ARBA00022801"/>
    </source>
</evidence>
<reference evidence="7" key="1">
    <citation type="submission" date="2021-06" db="EMBL/GenBank/DDBJ databases">
        <title>Comparative genomics, transcriptomics and evolutionary studies reveal genomic signatures of adaptation to plant cell wall in hemibiotrophic fungi.</title>
        <authorList>
            <consortium name="DOE Joint Genome Institute"/>
            <person name="Baroncelli R."/>
            <person name="Diaz J.F."/>
            <person name="Benocci T."/>
            <person name="Peng M."/>
            <person name="Battaglia E."/>
            <person name="Haridas S."/>
            <person name="Andreopoulos W."/>
            <person name="Labutti K."/>
            <person name="Pangilinan J."/>
            <person name="Floch G.L."/>
            <person name="Makela M.R."/>
            <person name="Henrissat B."/>
            <person name="Grigoriev I.V."/>
            <person name="Crouch J.A."/>
            <person name="De Vries R.P."/>
            <person name="Sukno S.A."/>
            <person name="Thon M.R."/>
        </authorList>
    </citation>
    <scope>NUCLEOTIDE SEQUENCE</scope>
    <source>
        <strain evidence="7">CBS 125086</strain>
    </source>
</reference>
<dbReference type="GO" id="GO:0004180">
    <property type="term" value="F:carboxypeptidase activity"/>
    <property type="evidence" value="ECO:0007669"/>
    <property type="project" value="UniProtKB-KW"/>
</dbReference>
<dbReference type="InterPro" id="IPR029058">
    <property type="entry name" value="AB_hydrolase_fold"/>
</dbReference>
<feature type="signal peptide" evidence="6">
    <location>
        <begin position="1"/>
        <end position="19"/>
    </location>
</feature>
<dbReference type="GO" id="GO:0070008">
    <property type="term" value="F:serine-type exopeptidase activity"/>
    <property type="evidence" value="ECO:0007669"/>
    <property type="project" value="InterPro"/>
</dbReference>
<dbReference type="Pfam" id="PF05577">
    <property type="entry name" value="Peptidase_S28"/>
    <property type="match status" value="1"/>
</dbReference>
<dbReference type="PANTHER" id="PTHR11010:SF117">
    <property type="entry name" value="SERINE PROTEASE 16"/>
    <property type="match status" value="1"/>
</dbReference>
<feature type="chain" id="PRO_5042157360" evidence="6">
    <location>
        <begin position="20"/>
        <end position="564"/>
    </location>
</feature>
<dbReference type="InterPro" id="IPR008758">
    <property type="entry name" value="Peptidase_S28"/>
</dbReference>
<evidence type="ECO:0000256" key="5">
    <source>
        <dbReference type="ARBA" id="ARBA00023180"/>
    </source>
</evidence>
<proteinExistence type="inferred from homology"/>
<dbReference type="GO" id="GO:0008239">
    <property type="term" value="F:dipeptidyl-peptidase activity"/>
    <property type="evidence" value="ECO:0007669"/>
    <property type="project" value="TreeGrafter"/>
</dbReference>
<dbReference type="RefSeq" id="XP_060407534.1">
    <property type="nucleotide sequence ID" value="XM_060562412.1"/>
</dbReference>
<dbReference type="SUPFAM" id="SSF53474">
    <property type="entry name" value="alpha/beta-Hydrolases"/>
    <property type="match status" value="1"/>
</dbReference>
<dbReference type="Gene3D" id="3.40.50.1820">
    <property type="entry name" value="alpha/beta hydrolase"/>
    <property type="match status" value="2"/>
</dbReference>
<dbReference type="GO" id="GO:0006508">
    <property type="term" value="P:proteolysis"/>
    <property type="evidence" value="ECO:0007669"/>
    <property type="project" value="UniProtKB-KW"/>
</dbReference>
<dbReference type="GeneID" id="85446652"/>
<gene>
    <name evidence="7" type="ORF">LY79DRAFT_644049</name>
</gene>
<dbReference type="Proteomes" id="UP001230504">
    <property type="component" value="Unassembled WGS sequence"/>
</dbReference>
<keyword evidence="2" id="KW-0645">Protease</keyword>
<organism evidence="7 8">
    <name type="scientific">Colletotrichum navitas</name>
    <dbReference type="NCBI Taxonomy" id="681940"/>
    <lineage>
        <taxon>Eukaryota</taxon>
        <taxon>Fungi</taxon>
        <taxon>Dikarya</taxon>
        <taxon>Ascomycota</taxon>
        <taxon>Pezizomycotina</taxon>
        <taxon>Sordariomycetes</taxon>
        <taxon>Hypocreomycetidae</taxon>
        <taxon>Glomerellales</taxon>
        <taxon>Glomerellaceae</taxon>
        <taxon>Colletotrichum</taxon>
        <taxon>Colletotrichum graminicola species complex</taxon>
    </lineage>
</organism>
<protein>
    <submittedName>
        <fullName evidence="7">Serine carboxypeptidase S28</fullName>
    </submittedName>
</protein>
<keyword evidence="3 6" id="KW-0732">Signal</keyword>
<keyword evidence="5" id="KW-0325">Glycoprotein</keyword>
<keyword evidence="8" id="KW-1185">Reference proteome</keyword>
<keyword evidence="4" id="KW-0378">Hydrolase</keyword>
<evidence type="ECO:0000256" key="6">
    <source>
        <dbReference type="SAM" id="SignalP"/>
    </source>
</evidence>
<accession>A0AAD8UYZ3</accession>
<dbReference type="FunFam" id="3.40.50.1820:FF:000251">
    <property type="entry name" value="Extracelular serine carboxypeptidase, putative"/>
    <property type="match status" value="1"/>
</dbReference>
<name>A0AAD8UYZ3_9PEZI</name>
<keyword evidence="7" id="KW-0121">Carboxypeptidase</keyword>
<dbReference type="AlphaFoldDB" id="A0AAD8UYZ3"/>
<evidence type="ECO:0000256" key="2">
    <source>
        <dbReference type="ARBA" id="ARBA00022670"/>
    </source>
</evidence>
<comment type="similarity">
    <text evidence="1">Belongs to the peptidase S28 family.</text>
</comment>
<sequence>MARSWLIASLLALARLSAALGPQLGLPEMWKEFGRQSELEAVVKTASTSAAFRLLANNSAPGAPDPAILYQAYNFSVPIDHFHNDSIYEPHSNGTFPLRYWYDDRFYKPGGPVIALAAGETSGDDRLPFLQKGIVAILAEATNGVGVILEHRYYGNSYPTPDFSTRNLRFLTTDQALADTAYFAQHVIFPGKLAALKLTAPGTPWIMYGGSYAGAFVAFLRKVYPDVFWGAISSSGVTAAVVDFWEYYEAARLYAPEGCAETTQKLTHVVDNILLQKGKTTEDDVRTLKTAFGLQNVTKKVDFASTIRGGIAGLQSRNWDPALDNRAFLRYCGNMTSDKVIWPATEKLDPTLRYLLEVGGYKTEIEELIPRFKNYIGYVNLTRVSTCRKTQDECFGSGNDEDYVGDDLNASWRLWPYQYCSQWGYLQTGSGVPDNQLGVISRLIDIDFTTEICRRAFNITAPPDVGVINKYGGHNFSYPRVAIIDGEADPWRAATPNKIGLPRPESTIKEPNLVIAGGVHHWDENGLFKNETTAELPPLPVKKAQDFEVEFVRAWLKEWEETHK</sequence>
<comment type="caution">
    <text evidence="7">The sequence shown here is derived from an EMBL/GenBank/DDBJ whole genome shotgun (WGS) entry which is preliminary data.</text>
</comment>
<evidence type="ECO:0000256" key="3">
    <source>
        <dbReference type="ARBA" id="ARBA00022729"/>
    </source>
</evidence>
<evidence type="ECO:0000313" key="7">
    <source>
        <dbReference type="EMBL" id="KAK1566361.1"/>
    </source>
</evidence>
<dbReference type="PANTHER" id="PTHR11010">
    <property type="entry name" value="PROTEASE S28 PRO-X CARBOXYPEPTIDASE-RELATED"/>
    <property type="match status" value="1"/>
</dbReference>
<dbReference type="EMBL" id="JAHLJV010000144">
    <property type="protein sequence ID" value="KAK1566361.1"/>
    <property type="molecule type" value="Genomic_DNA"/>
</dbReference>